<evidence type="ECO:0000313" key="2">
    <source>
        <dbReference type="Proteomes" id="UP000054495"/>
    </source>
</evidence>
<protein>
    <submittedName>
        <fullName evidence="1">Uncharacterized protein</fullName>
    </submittedName>
</protein>
<accession>A0A0D6L938</accession>
<proteinExistence type="predicted"/>
<keyword evidence="2" id="KW-1185">Reference proteome</keyword>
<dbReference type="AlphaFoldDB" id="A0A0D6L938"/>
<sequence>MVPEMVLEKHPKTQGPTCDGIQCGEVESCSAGYVLVSANNRDLGYVMVEECTDFN</sequence>
<evidence type="ECO:0000313" key="1">
    <source>
        <dbReference type="EMBL" id="EPB68204.1"/>
    </source>
</evidence>
<reference evidence="1 2" key="1">
    <citation type="submission" date="2013-05" db="EMBL/GenBank/DDBJ databases">
        <title>Draft genome of the parasitic nematode Anyclostoma ceylanicum.</title>
        <authorList>
            <person name="Mitreva M."/>
        </authorList>
    </citation>
    <scope>NUCLEOTIDE SEQUENCE [LARGE SCALE GENOMIC DNA]</scope>
</reference>
<organism evidence="1 2">
    <name type="scientific">Ancylostoma ceylanicum</name>
    <dbReference type="NCBI Taxonomy" id="53326"/>
    <lineage>
        <taxon>Eukaryota</taxon>
        <taxon>Metazoa</taxon>
        <taxon>Ecdysozoa</taxon>
        <taxon>Nematoda</taxon>
        <taxon>Chromadorea</taxon>
        <taxon>Rhabditida</taxon>
        <taxon>Rhabditina</taxon>
        <taxon>Rhabditomorpha</taxon>
        <taxon>Strongyloidea</taxon>
        <taxon>Ancylostomatidae</taxon>
        <taxon>Ancylostomatinae</taxon>
        <taxon>Ancylostoma</taxon>
    </lineage>
</organism>
<dbReference type="Proteomes" id="UP000054495">
    <property type="component" value="Unassembled WGS sequence"/>
</dbReference>
<dbReference type="EMBL" id="KE125480">
    <property type="protein sequence ID" value="EPB68204.1"/>
    <property type="molecule type" value="Genomic_DNA"/>
</dbReference>
<name>A0A0D6L938_9BILA</name>
<gene>
    <name evidence="1" type="ORF">ANCCEY_12700</name>
</gene>